<feature type="non-terminal residue" evidence="8">
    <location>
        <position position="159"/>
    </location>
</feature>
<evidence type="ECO:0000256" key="1">
    <source>
        <dbReference type="ARBA" id="ARBA00004123"/>
    </source>
</evidence>
<dbReference type="SUPFAM" id="SSF57959">
    <property type="entry name" value="Leucine zipper domain"/>
    <property type="match status" value="1"/>
</dbReference>
<dbReference type="Pfam" id="PF00170">
    <property type="entry name" value="bZIP_1"/>
    <property type="match status" value="1"/>
</dbReference>
<reference evidence="8" key="1">
    <citation type="journal article" date="2020" name="Stud. Mycol.">
        <title>101 Dothideomycetes genomes: a test case for predicting lifestyles and emergence of pathogens.</title>
        <authorList>
            <person name="Haridas S."/>
            <person name="Albert R."/>
            <person name="Binder M."/>
            <person name="Bloem J."/>
            <person name="Labutti K."/>
            <person name="Salamov A."/>
            <person name="Andreopoulos B."/>
            <person name="Baker S."/>
            <person name="Barry K."/>
            <person name="Bills G."/>
            <person name="Bluhm B."/>
            <person name="Cannon C."/>
            <person name="Castanera R."/>
            <person name="Culley D."/>
            <person name="Daum C."/>
            <person name="Ezra D."/>
            <person name="Gonzalez J."/>
            <person name="Henrissat B."/>
            <person name="Kuo A."/>
            <person name="Liang C."/>
            <person name="Lipzen A."/>
            <person name="Lutzoni F."/>
            <person name="Magnuson J."/>
            <person name="Mondo S."/>
            <person name="Nolan M."/>
            <person name="Ohm R."/>
            <person name="Pangilinan J."/>
            <person name="Park H.-J."/>
            <person name="Ramirez L."/>
            <person name="Alfaro M."/>
            <person name="Sun H."/>
            <person name="Tritt A."/>
            <person name="Yoshinaga Y."/>
            <person name="Zwiers L.-H."/>
            <person name="Turgeon B."/>
            <person name="Goodwin S."/>
            <person name="Spatafora J."/>
            <person name="Crous P."/>
            <person name="Grigoriev I."/>
        </authorList>
    </citation>
    <scope>NUCLEOTIDE SEQUENCE</scope>
    <source>
        <strain evidence="8">CBS 121410</strain>
    </source>
</reference>
<dbReference type="InterPro" id="IPR051027">
    <property type="entry name" value="bZIP_transcription_factors"/>
</dbReference>
<evidence type="ECO:0000256" key="4">
    <source>
        <dbReference type="ARBA" id="ARBA00023163"/>
    </source>
</evidence>
<dbReference type="CDD" id="cd14687">
    <property type="entry name" value="bZIP_ATF2"/>
    <property type="match status" value="1"/>
</dbReference>
<dbReference type="PANTHER" id="PTHR19304">
    <property type="entry name" value="CYCLIC-AMP RESPONSE ELEMENT BINDING PROTEIN"/>
    <property type="match status" value="1"/>
</dbReference>
<dbReference type="PROSITE" id="PS50217">
    <property type="entry name" value="BZIP"/>
    <property type="match status" value="1"/>
</dbReference>
<dbReference type="Proteomes" id="UP000799776">
    <property type="component" value="Unassembled WGS sequence"/>
</dbReference>
<dbReference type="EMBL" id="ML978718">
    <property type="protein sequence ID" value="KAF2087825.1"/>
    <property type="molecule type" value="Genomic_DNA"/>
</dbReference>
<dbReference type="Gene3D" id="1.20.5.170">
    <property type="match status" value="1"/>
</dbReference>
<evidence type="ECO:0000313" key="8">
    <source>
        <dbReference type="EMBL" id="KAF2087825.1"/>
    </source>
</evidence>
<evidence type="ECO:0000256" key="6">
    <source>
        <dbReference type="SAM" id="MobiDB-lite"/>
    </source>
</evidence>
<evidence type="ECO:0000256" key="2">
    <source>
        <dbReference type="ARBA" id="ARBA00023015"/>
    </source>
</evidence>
<dbReference type="AlphaFoldDB" id="A0A9P4LVT4"/>
<feature type="compositionally biased region" description="Basic and acidic residues" evidence="6">
    <location>
        <begin position="1"/>
        <end position="14"/>
    </location>
</feature>
<feature type="non-terminal residue" evidence="8">
    <location>
        <position position="1"/>
    </location>
</feature>
<organism evidence="8 9">
    <name type="scientific">Saccharata proteae CBS 121410</name>
    <dbReference type="NCBI Taxonomy" id="1314787"/>
    <lineage>
        <taxon>Eukaryota</taxon>
        <taxon>Fungi</taxon>
        <taxon>Dikarya</taxon>
        <taxon>Ascomycota</taxon>
        <taxon>Pezizomycotina</taxon>
        <taxon>Dothideomycetes</taxon>
        <taxon>Dothideomycetes incertae sedis</taxon>
        <taxon>Botryosphaeriales</taxon>
        <taxon>Saccharataceae</taxon>
        <taxon>Saccharata</taxon>
    </lineage>
</organism>
<keyword evidence="2" id="KW-0805">Transcription regulation</keyword>
<evidence type="ECO:0000259" key="7">
    <source>
        <dbReference type="PROSITE" id="PS50217"/>
    </source>
</evidence>
<feature type="region of interest" description="Disordered" evidence="6">
    <location>
        <begin position="1"/>
        <end position="73"/>
    </location>
</feature>
<dbReference type="FunFam" id="1.20.5.170:FF:000053">
    <property type="entry name" value="BZIP transcription factor AtfA"/>
    <property type="match status" value="1"/>
</dbReference>
<dbReference type="SMART" id="SM00338">
    <property type="entry name" value="BRLZ"/>
    <property type="match status" value="1"/>
</dbReference>
<keyword evidence="4" id="KW-0804">Transcription</keyword>
<feature type="domain" description="BZIP" evidence="7">
    <location>
        <begin position="73"/>
        <end position="136"/>
    </location>
</feature>
<comment type="caution">
    <text evidence="8">The sequence shown here is derived from an EMBL/GenBank/DDBJ whole genome shotgun (WGS) entry which is preliminary data.</text>
</comment>
<keyword evidence="5" id="KW-0539">Nucleus</keyword>
<gene>
    <name evidence="8" type="ORF">K490DRAFT_3906</name>
</gene>
<dbReference type="GO" id="GO:0003677">
    <property type="term" value="F:DNA binding"/>
    <property type="evidence" value="ECO:0007669"/>
    <property type="project" value="UniProtKB-KW"/>
</dbReference>
<sequence>TPPDDLSPKTRDAKGQTAPPARSEIQSSEEPEEARSDNKRKRSSTKSKDGGPRKRGRKSTAKVEIEDLPPEEAAKREQFLERNRVAAHKCRQKKKEWMVNLDDRCRDLQAHNKVLTAAVGELNEEVFRLKNILFQHTDCQFAPIQTYINQSAEKLRAQA</sequence>
<comment type="subcellular location">
    <subcellularLocation>
        <location evidence="1">Nucleus</location>
    </subcellularLocation>
</comment>
<keyword evidence="9" id="KW-1185">Reference proteome</keyword>
<evidence type="ECO:0000256" key="5">
    <source>
        <dbReference type="ARBA" id="ARBA00023242"/>
    </source>
</evidence>
<name>A0A9P4LVT4_9PEZI</name>
<dbReference type="InterPro" id="IPR004827">
    <property type="entry name" value="bZIP"/>
</dbReference>
<dbReference type="GO" id="GO:0005634">
    <property type="term" value="C:nucleus"/>
    <property type="evidence" value="ECO:0007669"/>
    <property type="project" value="UniProtKB-SubCell"/>
</dbReference>
<dbReference type="InterPro" id="IPR046347">
    <property type="entry name" value="bZIP_sf"/>
</dbReference>
<dbReference type="OrthoDB" id="295274at2759"/>
<evidence type="ECO:0000313" key="9">
    <source>
        <dbReference type="Proteomes" id="UP000799776"/>
    </source>
</evidence>
<keyword evidence="3" id="KW-0238">DNA-binding</keyword>
<dbReference type="GO" id="GO:0003700">
    <property type="term" value="F:DNA-binding transcription factor activity"/>
    <property type="evidence" value="ECO:0007669"/>
    <property type="project" value="InterPro"/>
</dbReference>
<accession>A0A9P4LVT4</accession>
<proteinExistence type="predicted"/>
<protein>
    <recommendedName>
        <fullName evidence="7">BZIP domain-containing protein</fullName>
    </recommendedName>
</protein>
<evidence type="ECO:0000256" key="3">
    <source>
        <dbReference type="ARBA" id="ARBA00023125"/>
    </source>
</evidence>